<protein>
    <recommendedName>
        <fullName evidence="5">Ubiquitin-like domain-containing protein</fullName>
    </recommendedName>
</protein>
<evidence type="ECO:0000313" key="3">
    <source>
        <dbReference type="EMBL" id="ESL09394.1"/>
    </source>
</evidence>
<comment type="caution">
    <text evidence="3">The sequence shown here is derived from an EMBL/GenBank/DDBJ whole genome shotgun (WGS) entry which is preliminary data.</text>
</comment>
<evidence type="ECO:0008006" key="5">
    <source>
        <dbReference type="Google" id="ProtNLM"/>
    </source>
</evidence>
<feature type="region of interest" description="Disordered" evidence="2">
    <location>
        <begin position="275"/>
        <end position="310"/>
    </location>
</feature>
<gene>
    <name evidence="3" type="ORF">TRSC58_02883</name>
</gene>
<dbReference type="SUPFAM" id="SSF54236">
    <property type="entry name" value="Ubiquitin-like"/>
    <property type="match status" value="1"/>
</dbReference>
<keyword evidence="4" id="KW-1185">Reference proteome</keyword>
<reference evidence="3 4" key="1">
    <citation type="submission" date="2013-07" db="EMBL/GenBank/DDBJ databases">
        <authorList>
            <person name="Stoco P.H."/>
            <person name="Wagner G."/>
            <person name="Gerber A."/>
            <person name="Zaha A."/>
            <person name="Thompson C."/>
            <person name="Bartholomeu D.C."/>
            <person name="Luckemeyer D.D."/>
            <person name="Bahia D."/>
            <person name="Loreto E."/>
            <person name="Prestes E.B."/>
            <person name="Lima F.M."/>
            <person name="Rodrigues-Luiz G."/>
            <person name="Vallejo G.A."/>
            <person name="Filho J.F."/>
            <person name="Monteiro K.M."/>
            <person name="Tyler K.M."/>
            <person name="de Almeida L.G."/>
            <person name="Ortiz M.F."/>
            <person name="Siervo M.A."/>
            <person name="de Moraes M.H."/>
            <person name="Cunha O.L."/>
            <person name="Mendonca-Neto R."/>
            <person name="Silva R."/>
            <person name="Teixeira S.M."/>
            <person name="Murta S.M."/>
            <person name="Sincero T.C."/>
            <person name="Mendes T.A."/>
            <person name="Urmenyi T.P."/>
            <person name="Silva V.G."/>
            <person name="da Rocha W.D."/>
            <person name="Andersson B."/>
            <person name="Romanha A.J."/>
            <person name="Steindel M."/>
            <person name="de Vasconcelos A.T."/>
            <person name="Grisard E.C."/>
        </authorList>
    </citation>
    <scope>NUCLEOTIDE SEQUENCE [LARGE SCALE GENOMIC DNA]</scope>
    <source>
        <strain evidence="3 4">SC58</strain>
    </source>
</reference>
<keyword evidence="1" id="KW-0175">Coiled coil</keyword>
<dbReference type="AlphaFoldDB" id="A0A061J3D2"/>
<sequence>MVFRRLCLSGGMRAVEVRFLSMTGDVRDTLTKHLSALKDECKGQGLDLADMSDASRAAMRAVQDGLKRANVGDDQFKGKCTTLSASMKAYTARLSNLQDETRSIQAEADALLKLMWGTEAPPKAASFVSPPTSTEDAGTASAAADVKETEKDDDKFIVEPPHLAKASGNDKRPAERVEAERVQGIARKSAEEVIVEEIEVETIEVEVEANESPADTMKITDITKELYERGVNFSDCLDARTLRQRYKDVLAGDIPPGIPPGMPTSTPAAAEVNTNQPRMPQHRPYQQQQQQQQQANTKESGLAHDPYPNAYRKMVDPMKHVWELKNELAAEKGIDPKSVDLWSGKCKLEDHKMLYDYPSVQSYPIEVRQKGDIPR</sequence>
<dbReference type="EMBL" id="AUPL01002883">
    <property type="protein sequence ID" value="ESL09394.1"/>
    <property type="molecule type" value="Genomic_DNA"/>
</dbReference>
<evidence type="ECO:0000256" key="2">
    <source>
        <dbReference type="SAM" id="MobiDB-lite"/>
    </source>
</evidence>
<evidence type="ECO:0000256" key="1">
    <source>
        <dbReference type="SAM" id="Coils"/>
    </source>
</evidence>
<dbReference type="OrthoDB" id="271092at2759"/>
<feature type="region of interest" description="Disordered" evidence="2">
    <location>
        <begin position="123"/>
        <end position="151"/>
    </location>
</feature>
<name>A0A061J3D2_TRYRA</name>
<proteinExistence type="predicted"/>
<feature type="coiled-coil region" evidence="1">
    <location>
        <begin position="80"/>
        <end position="114"/>
    </location>
</feature>
<dbReference type="VEuPathDB" id="TriTrypDB:TRSC58_02883"/>
<accession>A0A061J3D2</accession>
<dbReference type="InterPro" id="IPR029071">
    <property type="entry name" value="Ubiquitin-like_domsf"/>
</dbReference>
<dbReference type="Proteomes" id="UP000031737">
    <property type="component" value="Unassembled WGS sequence"/>
</dbReference>
<evidence type="ECO:0000313" key="4">
    <source>
        <dbReference type="Proteomes" id="UP000031737"/>
    </source>
</evidence>
<organism evidence="3 4">
    <name type="scientific">Trypanosoma rangeli SC58</name>
    <dbReference type="NCBI Taxonomy" id="429131"/>
    <lineage>
        <taxon>Eukaryota</taxon>
        <taxon>Discoba</taxon>
        <taxon>Euglenozoa</taxon>
        <taxon>Kinetoplastea</taxon>
        <taxon>Metakinetoplastina</taxon>
        <taxon>Trypanosomatida</taxon>
        <taxon>Trypanosomatidae</taxon>
        <taxon>Trypanosoma</taxon>
        <taxon>Herpetosoma</taxon>
    </lineage>
</organism>